<dbReference type="SUPFAM" id="SSF74650">
    <property type="entry name" value="Galactose mutarotase-like"/>
    <property type="match status" value="1"/>
</dbReference>
<dbReference type="Proteomes" id="UP000217771">
    <property type="component" value="Unassembled WGS sequence"/>
</dbReference>
<dbReference type="InterPro" id="IPR011013">
    <property type="entry name" value="Gal_mutarotase_sf_dom"/>
</dbReference>
<sequence length="291" mass="32572">MIITLDNGTLRLTVNPDVGGAVVRFDRLTEHGPEPVMRPGSEDESDPNRLAMYPLVPWSNRIGGGGFAWRGQFNSLEPNLPGEALPIHGDGWQRAWQVVEQDDVQLRLGLRSSHQPPFDYRAELSYCLEANALEVRLAITHLGDTPALYGLGLHPWFPRSAEVRLEASAEGVWEVDSAQLPTEWRRLDAADPWNFVLPAPLPSDRIDNLFSGWGGRAVLRWPERGMALGVYANTSRYLLFSPGSEADFFCFEPVSHDVDAYHFDDPQRHGLVELGKGERHLMCCRFCLAGQ</sequence>
<proteinExistence type="predicted"/>
<dbReference type="OrthoDB" id="9808779at2"/>
<evidence type="ECO:0000313" key="2">
    <source>
        <dbReference type="Proteomes" id="UP000217771"/>
    </source>
</evidence>
<dbReference type="AlphaFoldDB" id="A0A2A2ENG1"/>
<comment type="caution">
    <text evidence="1">The sequence shown here is derived from an EMBL/GenBank/DDBJ whole genome shotgun (WGS) entry which is preliminary data.</text>
</comment>
<dbReference type="CDD" id="cd09021">
    <property type="entry name" value="Aldose_epim_Ec_YphB"/>
    <property type="match status" value="1"/>
</dbReference>
<evidence type="ECO:0000313" key="1">
    <source>
        <dbReference type="EMBL" id="PAU74024.1"/>
    </source>
</evidence>
<dbReference type="Gene3D" id="2.70.98.10">
    <property type="match status" value="1"/>
</dbReference>
<dbReference type="GO" id="GO:0030246">
    <property type="term" value="F:carbohydrate binding"/>
    <property type="evidence" value="ECO:0007669"/>
    <property type="project" value="InterPro"/>
</dbReference>
<dbReference type="InterPro" id="IPR008183">
    <property type="entry name" value="Aldose_1/G6P_1-epimerase"/>
</dbReference>
<protein>
    <submittedName>
        <fullName evidence="1">Aldose epimerase</fullName>
    </submittedName>
</protein>
<dbReference type="InterPro" id="IPR014718">
    <property type="entry name" value="GH-type_carb-bd"/>
</dbReference>
<dbReference type="Pfam" id="PF01263">
    <property type="entry name" value="Aldose_epim"/>
    <property type="match status" value="1"/>
</dbReference>
<name>A0A2A2ENG1_9GAMM</name>
<organism evidence="1 2">
    <name type="scientific">Halomonas salipaludis</name>
    <dbReference type="NCBI Taxonomy" id="2032625"/>
    <lineage>
        <taxon>Bacteria</taxon>
        <taxon>Pseudomonadati</taxon>
        <taxon>Pseudomonadota</taxon>
        <taxon>Gammaproteobacteria</taxon>
        <taxon>Oceanospirillales</taxon>
        <taxon>Halomonadaceae</taxon>
        <taxon>Halomonas</taxon>
    </lineage>
</organism>
<reference evidence="1 2" key="1">
    <citation type="submission" date="2017-08" db="EMBL/GenBank/DDBJ databases">
        <title>Halomonas alkalisoli sp. nov., isolated from saline alkaline soil.</title>
        <authorList>
            <person name="Wang D."/>
            <person name="Zhang G."/>
        </authorList>
    </citation>
    <scope>NUCLEOTIDE SEQUENCE [LARGE SCALE GENOMIC DNA]</scope>
    <source>
        <strain evidence="1 2">WRN001</strain>
    </source>
</reference>
<dbReference type="GO" id="GO:0005975">
    <property type="term" value="P:carbohydrate metabolic process"/>
    <property type="evidence" value="ECO:0007669"/>
    <property type="project" value="InterPro"/>
</dbReference>
<dbReference type="RefSeq" id="WP_095623498.1">
    <property type="nucleotide sequence ID" value="NZ_NSKB01000017.1"/>
</dbReference>
<dbReference type="EMBL" id="NSKB01000017">
    <property type="protein sequence ID" value="PAU74024.1"/>
    <property type="molecule type" value="Genomic_DNA"/>
</dbReference>
<dbReference type="GO" id="GO:0016853">
    <property type="term" value="F:isomerase activity"/>
    <property type="evidence" value="ECO:0007669"/>
    <property type="project" value="InterPro"/>
</dbReference>
<gene>
    <name evidence="1" type="ORF">CK498_24640</name>
</gene>
<accession>A0A2A2ENG1</accession>
<keyword evidence="2" id="KW-1185">Reference proteome</keyword>